<dbReference type="InterPro" id="IPR036286">
    <property type="entry name" value="LexA/Signal_pep-like_sf"/>
</dbReference>
<dbReference type="EC" id="3.4.21.89" evidence="3 7"/>
<dbReference type="InterPro" id="IPR000223">
    <property type="entry name" value="Pept_S26A_signal_pept_1"/>
</dbReference>
<feature type="active site" evidence="6">
    <location>
        <position position="53"/>
    </location>
</feature>
<feature type="transmembrane region" description="Helical" evidence="7">
    <location>
        <begin position="7"/>
        <end position="27"/>
    </location>
</feature>
<dbReference type="PANTHER" id="PTHR43390:SF1">
    <property type="entry name" value="CHLOROPLAST PROCESSING PEPTIDASE"/>
    <property type="match status" value="1"/>
</dbReference>
<evidence type="ECO:0000256" key="7">
    <source>
        <dbReference type="RuleBase" id="RU362042"/>
    </source>
</evidence>
<evidence type="ECO:0000313" key="9">
    <source>
        <dbReference type="EMBL" id="HFC93519.1"/>
    </source>
</evidence>
<keyword evidence="7" id="KW-1133">Transmembrane helix</keyword>
<dbReference type="PRINTS" id="PR00727">
    <property type="entry name" value="LEADERPTASE"/>
</dbReference>
<dbReference type="GO" id="GO:0016020">
    <property type="term" value="C:membrane"/>
    <property type="evidence" value="ECO:0007669"/>
    <property type="project" value="UniProtKB-SubCell"/>
</dbReference>
<comment type="caution">
    <text evidence="9">The sequence shown here is derived from an EMBL/GenBank/DDBJ whole genome shotgun (WGS) entry which is preliminary data.</text>
</comment>
<feature type="domain" description="Peptidase S26" evidence="8">
    <location>
        <begin position="39"/>
        <end position="179"/>
    </location>
</feature>
<dbReference type="AlphaFoldDB" id="A0A7V2T4V2"/>
<dbReference type="EMBL" id="DRMS01000455">
    <property type="protein sequence ID" value="HFC93519.1"/>
    <property type="molecule type" value="Genomic_DNA"/>
</dbReference>
<protein>
    <recommendedName>
        <fullName evidence="4 7">Signal peptidase I</fullName>
        <ecNumber evidence="3 7">3.4.21.89</ecNumber>
    </recommendedName>
</protein>
<comment type="catalytic activity">
    <reaction evidence="1 7">
        <text>Cleavage of hydrophobic, N-terminal signal or leader sequences from secreted and periplasmic proteins.</text>
        <dbReference type="EC" id="3.4.21.89"/>
    </reaction>
</comment>
<dbReference type="PROSITE" id="PS00760">
    <property type="entry name" value="SPASE_I_2"/>
    <property type="match status" value="1"/>
</dbReference>
<feature type="active site" evidence="6">
    <location>
        <position position="96"/>
    </location>
</feature>
<keyword evidence="7" id="KW-0472">Membrane</keyword>
<name>A0A7V2T4V2_LEUMU</name>
<sequence>MGKKKHLWLITLLMIIFLLLGVMTYNINPFRTASDNIRARVFGFDVYRIPSRSMEPTLVPGDFIYISASGYDRETMLPNDVLVFLYPDEKKTHYIKRLIAKGGDRVRIENFIVYVNDKPLPQMYINTTRLKKPFSRFMQEVQVPKGYLFLLGDNRDNSNDSRFFGFLAEKNVVGEAKLLIFGKNGRTGNAIE</sequence>
<dbReference type="NCBIfam" id="TIGR02227">
    <property type="entry name" value="sigpep_I_bact"/>
    <property type="match status" value="1"/>
</dbReference>
<evidence type="ECO:0000256" key="6">
    <source>
        <dbReference type="PIRSR" id="PIRSR600223-1"/>
    </source>
</evidence>
<evidence type="ECO:0000256" key="3">
    <source>
        <dbReference type="ARBA" id="ARBA00013208"/>
    </source>
</evidence>
<keyword evidence="7" id="KW-0812">Transmembrane</keyword>
<keyword evidence="5 7" id="KW-0378">Hydrolase</keyword>
<dbReference type="Pfam" id="PF10502">
    <property type="entry name" value="Peptidase_S26"/>
    <property type="match status" value="1"/>
</dbReference>
<dbReference type="CDD" id="cd06530">
    <property type="entry name" value="S26_SPase_I"/>
    <property type="match status" value="1"/>
</dbReference>
<evidence type="ECO:0000256" key="4">
    <source>
        <dbReference type="ARBA" id="ARBA00019232"/>
    </source>
</evidence>
<accession>A0A7V2T4V2</accession>
<dbReference type="InterPro" id="IPR019757">
    <property type="entry name" value="Pept_S26A_signal_pept_1_Lys-AS"/>
</dbReference>
<evidence type="ECO:0000256" key="1">
    <source>
        <dbReference type="ARBA" id="ARBA00000677"/>
    </source>
</evidence>
<dbReference type="GO" id="GO:0006465">
    <property type="term" value="P:signal peptide processing"/>
    <property type="evidence" value="ECO:0007669"/>
    <property type="project" value="InterPro"/>
</dbReference>
<dbReference type="GO" id="GO:0009003">
    <property type="term" value="F:signal peptidase activity"/>
    <property type="evidence" value="ECO:0007669"/>
    <property type="project" value="UniProtKB-EC"/>
</dbReference>
<evidence type="ECO:0000259" key="8">
    <source>
        <dbReference type="Pfam" id="PF10502"/>
    </source>
</evidence>
<evidence type="ECO:0000256" key="2">
    <source>
        <dbReference type="ARBA" id="ARBA00009370"/>
    </source>
</evidence>
<comment type="caution">
    <text evidence="7">Lacks conserved residue(s) required for the propagation of feature annotation.</text>
</comment>
<dbReference type="Gene3D" id="2.10.109.10">
    <property type="entry name" value="Umud Fragment, subunit A"/>
    <property type="match status" value="1"/>
</dbReference>
<keyword evidence="7" id="KW-0645">Protease</keyword>
<dbReference type="GO" id="GO:0004252">
    <property type="term" value="F:serine-type endopeptidase activity"/>
    <property type="evidence" value="ECO:0007669"/>
    <property type="project" value="InterPro"/>
</dbReference>
<dbReference type="InterPro" id="IPR019533">
    <property type="entry name" value="Peptidase_S26"/>
</dbReference>
<comment type="subcellular location">
    <subcellularLocation>
        <location evidence="7">Membrane</location>
        <topology evidence="7">Multi-pass membrane protein</topology>
    </subcellularLocation>
</comment>
<reference evidence="9" key="1">
    <citation type="journal article" date="2020" name="mSystems">
        <title>Genome- and Community-Level Interaction Insights into Carbon Utilization and Element Cycling Functions of Hydrothermarchaeota in Hydrothermal Sediment.</title>
        <authorList>
            <person name="Zhou Z."/>
            <person name="Liu Y."/>
            <person name="Xu W."/>
            <person name="Pan J."/>
            <person name="Luo Z.H."/>
            <person name="Li M."/>
        </authorList>
    </citation>
    <scope>NUCLEOTIDE SEQUENCE [LARGE SCALE GENOMIC DNA]</scope>
    <source>
        <strain evidence="9">HyVt-493</strain>
    </source>
</reference>
<evidence type="ECO:0000256" key="5">
    <source>
        <dbReference type="ARBA" id="ARBA00022801"/>
    </source>
</evidence>
<dbReference type="Proteomes" id="UP000885750">
    <property type="component" value="Unassembled WGS sequence"/>
</dbReference>
<comment type="similarity">
    <text evidence="2 7">Belongs to the peptidase S26 family.</text>
</comment>
<proteinExistence type="inferred from homology"/>
<organism evidence="9">
    <name type="scientific">Leucothrix mucor</name>
    <dbReference type="NCBI Taxonomy" id="45248"/>
    <lineage>
        <taxon>Bacteria</taxon>
        <taxon>Pseudomonadati</taxon>
        <taxon>Pseudomonadota</taxon>
        <taxon>Gammaproteobacteria</taxon>
        <taxon>Thiotrichales</taxon>
        <taxon>Thiotrichaceae</taxon>
        <taxon>Leucothrix</taxon>
    </lineage>
</organism>
<dbReference type="SUPFAM" id="SSF51306">
    <property type="entry name" value="LexA/Signal peptidase"/>
    <property type="match status" value="1"/>
</dbReference>
<dbReference type="PANTHER" id="PTHR43390">
    <property type="entry name" value="SIGNAL PEPTIDASE I"/>
    <property type="match status" value="1"/>
</dbReference>
<gene>
    <name evidence="9" type="primary">lepB</name>
    <name evidence="9" type="ORF">ENJ51_11985</name>
</gene>